<dbReference type="AlphaFoldDB" id="A0A371R6I0"/>
<gene>
    <name evidence="2" type="ORF">CGL51_12115</name>
    <name evidence="3" type="ORF">CGL52_01605</name>
    <name evidence="1" type="ORF">HA333_06595</name>
</gene>
<dbReference type="EMBL" id="NMUF01000003">
    <property type="protein sequence ID" value="RFB00074.1"/>
    <property type="molecule type" value="Genomic_DNA"/>
</dbReference>
<dbReference type="Pfam" id="PF13563">
    <property type="entry name" value="2_5_RNA_ligase2"/>
    <property type="match status" value="1"/>
</dbReference>
<dbReference type="Proteomes" id="UP000256877">
    <property type="component" value="Unassembled WGS sequence"/>
</dbReference>
<evidence type="ECO:0000313" key="3">
    <source>
        <dbReference type="EMBL" id="RFB00074.1"/>
    </source>
</evidence>
<dbReference type="Proteomes" id="UP000257123">
    <property type="component" value="Unassembled WGS sequence"/>
</dbReference>
<evidence type="ECO:0000313" key="1">
    <source>
        <dbReference type="EMBL" id="HII47106.1"/>
    </source>
</evidence>
<proteinExistence type="predicted"/>
<accession>A0A371R6I0</accession>
<evidence type="ECO:0000313" key="2">
    <source>
        <dbReference type="EMBL" id="RFA93888.1"/>
    </source>
</evidence>
<dbReference type="RefSeq" id="WP_116421889.1">
    <property type="nucleotide sequence ID" value="NZ_DAIOPL010000009.1"/>
</dbReference>
<dbReference type="EMBL" id="DUJP01000027">
    <property type="protein sequence ID" value="HII47106.1"/>
    <property type="molecule type" value="Genomic_DNA"/>
</dbReference>
<reference evidence="1" key="2">
    <citation type="journal article" date="2020" name="bioRxiv">
        <title>A rank-normalized archaeal taxonomy based on genome phylogeny resolves widespread incomplete and uneven classifications.</title>
        <authorList>
            <person name="Rinke C."/>
            <person name="Chuvochina M."/>
            <person name="Mussig A.J."/>
            <person name="Chaumeil P.-A."/>
            <person name="Waite D.W."/>
            <person name="Whitman W.B."/>
            <person name="Parks D.H."/>
            <person name="Hugenholtz P."/>
        </authorList>
    </citation>
    <scope>NUCLEOTIDE SEQUENCE</scope>
    <source>
        <strain evidence="1">UBA8839</strain>
    </source>
</reference>
<dbReference type="Gene3D" id="3.90.1140.10">
    <property type="entry name" value="Cyclic phosphodiesterase"/>
    <property type="match status" value="1"/>
</dbReference>
<dbReference type="OrthoDB" id="27256at2157"/>
<dbReference type="GeneID" id="1464466"/>
<keyword evidence="3" id="KW-0436">Ligase</keyword>
<name>A0A371R6I0_9CREN</name>
<dbReference type="GO" id="GO:0016874">
    <property type="term" value="F:ligase activity"/>
    <property type="evidence" value="ECO:0007669"/>
    <property type="project" value="UniProtKB-KW"/>
</dbReference>
<dbReference type="Proteomes" id="UP000651120">
    <property type="component" value="Unassembled WGS sequence"/>
</dbReference>
<dbReference type="SUPFAM" id="SSF55144">
    <property type="entry name" value="LigT-like"/>
    <property type="match status" value="1"/>
</dbReference>
<protein>
    <submittedName>
        <fullName evidence="3">2'-5' RNA ligase</fullName>
    </submittedName>
</protein>
<reference evidence="4 5" key="1">
    <citation type="submission" date="2017-07" db="EMBL/GenBank/DDBJ databases">
        <title>Draft genome sequence of aerobic hyperthermophilic archaea, Pyrobaculum aerophilum YKB31 and YKB32.</title>
        <authorList>
            <person name="Mochizuki T."/>
            <person name="Berliner A.J."/>
            <person name="Yoshida-Takashima Y."/>
            <person name="Takaki Y."/>
            <person name="Nunoura T."/>
            <person name="Takai K."/>
        </authorList>
    </citation>
    <scope>NUCLEOTIDE SEQUENCE [LARGE SCALE GENOMIC DNA]</scope>
    <source>
        <strain evidence="2 5">YKB31</strain>
        <strain evidence="3 4">YKB32</strain>
    </source>
</reference>
<dbReference type="InterPro" id="IPR009097">
    <property type="entry name" value="Cyclic_Pdiesterase"/>
</dbReference>
<dbReference type="EMBL" id="NMUE01000053">
    <property type="protein sequence ID" value="RFA93888.1"/>
    <property type="molecule type" value="Genomic_DNA"/>
</dbReference>
<evidence type="ECO:0000313" key="4">
    <source>
        <dbReference type="Proteomes" id="UP000256877"/>
    </source>
</evidence>
<comment type="caution">
    <text evidence="3">The sequence shown here is derived from an EMBL/GenBank/DDBJ whole genome shotgun (WGS) entry which is preliminary data.</text>
</comment>
<organism evidence="3 4">
    <name type="scientific">Pyrobaculum aerophilum</name>
    <dbReference type="NCBI Taxonomy" id="13773"/>
    <lineage>
        <taxon>Archaea</taxon>
        <taxon>Thermoproteota</taxon>
        <taxon>Thermoprotei</taxon>
        <taxon>Thermoproteales</taxon>
        <taxon>Thermoproteaceae</taxon>
        <taxon>Pyrobaculum</taxon>
    </lineage>
</organism>
<sequence length="155" mass="17309">MAYIYGILPPIHPLRPFEGVMSVKPHITLVKLEKPIRVEVKYRRFVATIGPVVLLPSPSKPRYIALRVEPYGEFAALRALLAASLTGVLVERYAEFKPHLTVYSIRLKRPALDDIRLAVEEAAKYTGTAFEVRAVHLIDTTGGAYMPVYAVPLQP</sequence>
<evidence type="ECO:0000313" key="5">
    <source>
        <dbReference type="Proteomes" id="UP000257123"/>
    </source>
</evidence>